<dbReference type="Proteomes" id="UP001597241">
    <property type="component" value="Unassembled WGS sequence"/>
</dbReference>
<keyword evidence="2" id="KW-0812">Transmembrane</keyword>
<sequence length="276" mass="30712">MANNGQLQLPKTLMPFILLGIIAIIFLSKSTITIDAGEAGVLWKRFDGGVVTDEPPLGEGFHIVAPWNNVIVYEVRQQELYETMKVLSSNGLDILLETSTWYLPKANELGALHQQIGENYLERIIKPALRSAARSVVGRYTPEQLYSSKRDVIQNEIFEETKLILDAQHIQLNDVLVRDVTLPATIKDAIERKLKQEQESLEYEFRLVTASKEAEKVRIEAQGKADANRILSASLNDMILRDKGIEATLELSNSSNSKVIVIGSGKSGMPIILGNQ</sequence>
<evidence type="ECO:0000313" key="5">
    <source>
        <dbReference type="Proteomes" id="UP001597241"/>
    </source>
</evidence>
<dbReference type="InterPro" id="IPR001107">
    <property type="entry name" value="Band_7"/>
</dbReference>
<keyword evidence="2" id="KW-1133">Transmembrane helix</keyword>
<keyword evidence="5" id="KW-1185">Reference proteome</keyword>
<dbReference type="RefSeq" id="WP_386809718.1">
    <property type="nucleotide sequence ID" value="NZ_JBHTMV010000004.1"/>
</dbReference>
<name>A0ABW3WS54_9FLAO</name>
<feature type="transmembrane region" description="Helical" evidence="2">
    <location>
        <begin position="12"/>
        <end position="28"/>
    </location>
</feature>
<reference evidence="5" key="1">
    <citation type="journal article" date="2019" name="Int. J. Syst. Evol. Microbiol.">
        <title>The Global Catalogue of Microorganisms (GCM) 10K type strain sequencing project: providing services to taxonomists for standard genome sequencing and annotation.</title>
        <authorList>
            <consortium name="The Broad Institute Genomics Platform"/>
            <consortium name="The Broad Institute Genome Sequencing Center for Infectious Disease"/>
            <person name="Wu L."/>
            <person name="Ma J."/>
        </authorList>
    </citation>
    <scope>NUCLEOTIDE SEQUENCE [LARGE SCALE GENOMIC DNA]</scope>
    <source>
        <strain evidence="5">CCUG 62221</strain>
    </source>
</reference>
<dbReference type="PANTHER" id="PTHR23222">
    <property type="entry name" value="PROHIBITIN"/>
    <property type="match status" value="1"/>
</dbReference>
<comment type="caution">
    <text evidence="4">The sequence shown here is derived from an EMBL/GenBank/DDBJ whole genome shotgun (WGS) entry which is preliminary data.</text>
</comment>
<dbReference type="SUPFAM" id="SSF117892">
    <property type="entry name" value="Band 7/SPFH domain"/>
    <property type="match status" value="1"/>
</dbReference>
<comment type="subcellular location">
    <subcellularLocation>
        <location evidence="1">Membrane</location>
        <topology evidence="1">Single-pass membrane protein</topology>
    </subcellularLocation>
</comment>
<evidence type="ECO:0000256" key="1">
    <source>
        <dbReference type="ARBA" id="ARBA00004167"/>
    </source>
</evidence>
<dbReference type="InterPro" id="IPR000163">
    <property type="entry name" value="Prohibitin"/>
</dbReference>
<feature type="domain" description="Band 7" evidence="3">
    <location>
        <begin position="30"/>
        <end position="194"/>
    </location>
</feature>
<dbReference type="SMART" id="SM00244">
    <property type="entry name" value="PHB"/>
    <property type="match status" value="1"/>
</dbReference>
<keyword evidence="2" id="KW-0472">Membrane</keyword>
<evidence type="ECO:0000313" key="4">
    <source>
        <dbReference type="EMBL" id="MFD1294100.1"/>
    </source>
</evidence>
<evidence type="ECO:0000256" key="2">
    <source>
        <dbReference type="SAM" id="Phobius"/>
    </source>
</evidence>
<dbReference type="EMBL" id="JBHTMV010000004">
    <property type="protein sequence ID" value="MFD1294100.1"/>
    <property type="molecule type" value="Genomic_DNA"/>
</dbReference>
<dbReference type="Gene3D" id="3.30.479.30">
    <property type="entry name" value="Band 7 domain"/>
    <property type="match status" value="1"/>
</dbReference>
<gene>
    <name evidence="4" type="ORF">ACFQ5N_09665</name>
</gene>
<proteinExistence type="predicted"/>
<accession>A0ABW3WS54</accession>
<dbReference type="Pfam" id="PF01145">
    <property type="entry name" value="Band_7"/>
    <property type="match status" value="1"/>
</dbReference>
<dbReference type="InterPro" id="IPR036013">
    <property type="entry name" value="Band_7/SPFH_dom_sf"/>
</dbReference>
<organism evidence="4 5">
    <name type="scientific">Lutibacter holmesii</name>
    <dbReference type="NCBI Taxonomy" id="1137985"/>
    <lineage>
        <taxon>Bacteria</taxon>
        <taxon>Pseudomonadati</taxon>
        <taxon>Bacteroidota</taxon>
        <taxon>Flavobacteriia</taxon>
        <taxon>Flavobacteriales</taxon>
        <taxon>Flavobacteriaceae</taxon>
        <taxon>Lutibacter</taxon>
    </lineage>
</organism>
<dbReference type="CDD" id="cd03401">
    <property type="entry name" value="SPFH_prohibitin"/>
    <property type="match status" value="1"/>
</dbReference>
<dbReference type="PANTHER" id="PTHR23222:SF0">
    <property type="entry name" value="PROHIBITIN 1"/>
    <property type="match status" value="1"/>
</dbReference>
<evidence type="ECO:0000259" key="3">
    <source>
        <dbReference type="SMART" id="SM00244"/>
    </source>
</evidence>
<protein>
    <submittedName>
        <fullName evidence="4">Prohibitin family protein</fullName>
    </submittedName>
</protein>